<dbReference type="FunFam" id="3.40.50.300:FF:000137">
    <property type="entry name" value="Replication-associated recombination protein A"/>
    <property type="match status" value="1"/>
</dbReference>
<comment type="function">
    <text evidence="1">DNA-dependent ATPase that plays important roles in cellular responses to stalled DNA replication processes.</text>
</comment>
<dbReference type="GO" id="GO:0016887">
    <property type="term" value="F:ATP hydrolysis activity"/>
    <property type="evidence" value="ECO:0007669"/>
    <property type="project" value="InterPro"/>
</dbReference>
<dbReference type="PANTHER" id="PTHR13779:SF7">
    <property type="entry name" value="ATPASE WRNIP1"/>
    <property type="match status" value="1"/>
</dbReference>
<dbReference type="Gene3D" id="1.20.272.10">
    <property type="match status" value="1"/>
</dbReference>
<evidence type="ECO:0000256" key="3">
    <source>
        <dbReference type="ARBA" id="ARBA00020776"/>
    </source>
</evidence>
<evidence type="ECO:0000259" key="7">
    <source>
        <dbReference type="SMART" id="SM00382"/>
    </source>
</evidence>
<dbReference type="OrthoDB" id="9778364at2"/>
<dbReference type="Pfam" id="PF16193">
    <property type="entry name" value="AAA_assoc_2"/>
    <property type="match status" value="1"/>
</dbReference>
<feature type="domain" description="AAA+ ATPase" evidence="7">
    <location>
        <begin position="54"/>
        <end position="180"/>
    </location>
</feature>
<sequence length="444" mass="50229">MEEINFFNINKEKQLKRKAPLATRMRPKKIEEFMGQDHIIGKNKLLYRAIKADHLSSLIFYGPPGTGKTTLAKIIAYTTKAHFEQLNAVTSGVVDIRKIIKEAEQRMGMYNKKTILFIDEIHRFNKNQQDALLPSVEEGIIILIGATTENPYFEVNPPLVSRSRIFELKRLKQEDIEKILLRALRDKEKGLGMLNIEINQNAIKHIASTANGDARTALNALELAALTTPPRKEDQKILIDIEVAQECIQKRALVYEKNGDNHYDTVSAFIKSIRGSDPDAALYWLAKMIYAGEDPKFIARRLIILASEDIGNADPQALIFAVSAAKAVDFVGFPEARIILAQAVTYLAVAPKSNAAYLAIDKALKDIETKKTGTVPFHLRDTHYKGAAKLGHGKGYQYPHDFEESYVKQQYLPNELQDVVYYHPTNHGYEKIIREKLNTLKKNQ</sequence>
<reference evidence="8" key="1">
    <citation type="submission" date="2017-02" db="EMBL/GenBank/DDBJ databases">
        <authorList>
            <person name="Peterson S.W."/>
        </authorList>
    </citation>
    <scope>NUCLEOTIDE SEQUENCE [LARGE SCALE GENOMIC DNA]</scope>
    <source>
        <strain evidence="8">DSM 15102</strain>
    </source>
</reference>
<keyword evidence="5" id="KW-0547">Nucleotide-binding</keyword>
<dbReference type="SUPFAM" id="SSF48019">
    <property type="entry name" value="post-AAA+ oligomerization domain-like"/>
    <property type="match status" value="1"/>
</dbReference>
<dbReference type="Pfam" id="PF00004">
    <property type="entry name" value="AAA"/>
    <property type="match status" value="1"/>
</dbReference>
<dbReference type="GO" id="GO:0005524">
    <property type="term" value="F:ATP binding"/>
    <property type="evidence" value="ECO:0007669"/>
    <property type="project" value="UniProtKB-KW"/>
</dbReference>
<dbReference type="FunFam" id="1.10.8.60:FF:000029">
    <property type="entry name" value="Replication-associated recombination protein A"/>
    <property type="match status" value="1"/>
</dbReference>
<dbReference type="InterPro" id="IPR003959">
    <property type="entry name" value="ATPase_AAA_core"/>
</dbReference>
<dbReference type="InterPro" id="IPR027417">
    <property type="entry name" value="P-loop_NTPase"/>
</dbReference>
<dbReference type="Gene3D" id="1.10.3710.10">
    <property type="entry name" value="DNA polymerase III clamp loader subunits, C-terminal domain"/>
    <property type="match status" value="1"/>
</dbReference>
<evidence type="ECO:0000256" key="5">
    <source>
        <dbReference type="ARBA" id="ARBA00022741"/>
    </source>
</evidence>
<dbReference type="NCBIfam" id="NF009881">
    <property type="entry name" value="PRK13341.1-2"/>
    <property type="match status" value="1"/>
</dbReference>
<organism evidence="8 9">
    <name type="scientific">Garciella nitratireducens DSM 15102</name>
    <dbReference type="NCBI Taxonomy" id="1121911"/>
    <lineage>
        <taxon>Bacteria</taxon>
        <taxon>Bacillati</taxon>
        <taxon>Bacillota</taxon>
        <taxon>Clostridia</taxon>
        <taxon>Eubacteriales</taxon>
        <taxon>Eubacteriaceae</taxon>
        <taxon>Garciella</taxon>
    </lineage>
</organism>
<evidence type="ECO:0000256" key="6">
    <source>
        <dbReference type="ARBA" id="ARBA00022840"/>
    </source>
</evidence>
<comment type="similarity">
    <text evidence="2">Belongs to the AAA ATPase family. RarA/MGS1/WRNIP1 subfamily.</text>
</comment>
<dbReference type="GO" id="GO:0008047">
    <property type="term" value="F:enzyme activator activity"/>
    <property type="evidence" value="ECO:0007669"/>
    <property type="project" value="TreeGrafter"/>
</dbReference>
<dbReference type="PANTHER" id="PTHR13779">
    <property type="entry name" value="WERNER HELICASE-INTERACTING PROTEIN 1 FAMILY MEMBER"/>
    <property type="match status" value="1"/>
</dbReference>
<dbReference type="InterPro" id="IPR032423">
    <property type="entry name" value="AAA_assoc_2"/>
</dbReference>
<dbReference type="Gene3D" id="3.40.50.300">
    <property type="entry name" value="P-loop containing nucleotide triphosphate hydrolases"/>
    <property type="match status" value="1"/>
</dbReference>
<protein>
    <recommendedName>
        <fullName evidence="3">Replication-associated recombination protein A</fullName>
    </recommendedName>
</protein>
<dbReference type="Proteomes" id="UP000196365">
    <property type="component" value="Unassembled WGS sequence"/>
</dbReference>
<evidence type="ECO:0000256" key="2">
    <source>
        <dbReference type="ARBA" id="ARBA00008959"/>
    </source>
</evidence>
<dbReference type="EMBL" id="FUWV01000001">
    <property type="protein sequence ID" value="SJZ33065.1"/>
    <property type="molecule type" value="Genomic_DNA"/>
</dbReference>
<dbReference type="FunFam" id="1.20.272.10:FF:000001">
    <property type="entry name" value="Putative AAA family ATPase"/>
    <property type="match status" value="1"/>
</dbReference>
<dbReference type="InterPro" id="IPR051314">
    <property type="entry name" value="AAA_ATPase_RarA/MGS1/WRNIP1"/>
</dbReference>
<dbReference type="SMART" id="SM00382">
    <property type="entry name" value="AAA"/>
    <property type="match status" value="1"/>
</dbReference>
<keyword evidence="4" id="KW-0235">DNA replication</keyword>
<keyword evidence="6" id="KW-0067">ATP-binding</keyword>
<dbReference type="GO" id="GO:0017116">
    <property type="term" value="F:single-stranded DNA helicase activity"/>
    <property type="evidence" value="ECO:0007669"/>
    <property type="project" value="TreeGrafter"/>
</dbReference>
<dbReference type="GO" id="GO:0000731">
    <property type="term" value="P:DNA synthesis involved in DNA repair"/>
    <property type="evidence" value="ECO:0007669"/>
    <property type="project" value="TreeGrafter"/>
</dbReference>
<dbReference type="GO" id="GO:0003677">
    <property type="term" value="F:DNA binding"/>
    <property type="evidence" value="ECO:0007669"/>
    <property type="project" value="InterPro"/>
</dbReference>
<gene>
    <name evidence="8" type="ORF">SAMN02745973_00047</name>
</gene>
<evidence type="ECO:0000256" key="4">
    <source>
        <dbReference type="ARBA" id="ARBA00022705"/>
    </source>
</evidence>
<dbReference type="GO" id="GO:0006261">
    <property type="term" value="P:DNA-templated DNA replication"/>
    <property type="evidence" value="ECO:0007669"/>
    <property type="project" value="TreeGrafter"/>
</dbReference>
<dbReference type="InterPro" id="IPR021886">
    <property type="entry name" value="MgsA_C"/>
</dbReference>
<dbReference type="CDD" id="cd18139">
    <property type="entry name" value="HLD_clamp_RarA"/>
    <property type="match status" value="1"/>
</dbReference>
<dbReference type="Pfam" id="PF12002">
    <property type="entry name" value="MgsA_C"/>
    <property type="match status" value="1"/>
</dbReference>
<dbReference type="FunFam" id="1.10.3710.10:FF:000003">
    <property type="entry name" value="ATPase, AAA family protein"/>
    <property type="match status" value="1"/>
</dbReference>
<dbReference type="CDD" id="cd00009">
    <property type="entry name" value="AAA"/>
    <property type="match status" value="1"/>
</dbReference>
<dbReference type="InterPro" id="IPR003593">
    <property type="entry name" value="AAA+_ATPase"/>
</dbReference>
<dbReference type="SUPFAM" id="SSF52540">
    <property type="entry name" value="P-loop containing nucleoside triphosphate hydrolases"/>
    <property type="match status" value="1"/>
</dbReference>
<evidence type="ECO:0000313" key="8">
    <source>
        <dbReference type="EMBL" id="SJZ33065.1"/>
    </source>
</evidence>
<evidence type="ECO:0000313" key="9">
    <source>
        <dbReference type="Proteomes" id="UP000196365"/>
    </source>
</evidence>
<dbReference type="Gene3D" id="1.10.8.60">
    <property type="match status" value="1"/>
</dbReference>
<dbReference type="InterPro" id="IPR008921">
    <property type="entry name" value="DNA_pol3_clamp-load_cplx_C"/>
</dbReference>
<evidence type="ECO:0000256" key="1">
    <source>
        <dbReference type="ARBA" id="ARBA00002393"/>
    </source>
</evidence>
<keyword evidence="9" id="KW-1185">Reference proteome</keyword>
<proteinExistence type="inferred from homology"/>
<accession>A0A1T4JSH0</accession>
<dbReference type="AlphaFoldDB" id="A0A1T4JSH0"/>
<name>A0A1T4JSH0_9FIRM</name>